<feature type="compositionally biased region" description="Low complexity" evidence="2">
    <location>
        <begin position="51"/>
        <end position="65"/>
    </location>
</feature>
<feature type="compositionally biased region" description="Basic and acidic residues" evidence="2">
    <location>
        <begin position="37"/>
        <end position="47"/>
    </location>
</feature>
<dbReference type="EMBL" id="CP001669">
    <property type="protein sequence ID" value="AFZ80560.1"/>
    <property type="molecule type" value="Genomic_DNA"/>
</dbReference>
<dbReference type="RefSeq" id="XP_004830226.1">
    <property type="nucleotide sequence ID" value="XM_004830169.1"/>
</dbReference>
<sequence>MDTGADDCLGDFTKSILSQYASGLNPPISVKTSLVRSTDHNSNKRTETGPSQSDHGSGRISSSDSNSEKTNTVLNKIEILYTMSSKLQSLWEGIYPVVATNTNYTKYNSKLKKPPVWKQNKNISDVQLESISSWIETSSNILCILAKTLNVNSKTITESSGSEILQNTIDEAYSDFSSDISKTWDESNTSRESESKDLKNEYLRVMKFNTKLQFDYERIIDKLKRERDSAMQQVQETHKLEDEIKGLKGEIDNLHSKLSNKEHEIEELNNTLQTANRIQFQMMQKNEELVAQNQKLIMDKENFIDKDMAKELIKQYHDHERNGGQKKDIVDLLKRMLSIDDKSESLEDTKDDNKRSLLNEFIDFLNDNSQPEEDS</sequence>
<dbReference type="Proteomes" id="UP000031512">
    <property type="component" value="Chromosome 1"/>
</dbReference>
<keyword evidence="4" id="KW-1185">Reference proteome</keyword>
<reference evidence="3 4" key="1">
    <citation type="journal article" date="2012" name="BMC Genomics">
        <title>Comparative genomic analysis and phylogenetic position of Theileria equi.</title>
        <authorList>
            <person name="Kappmeyer L.S."/>
            <person name="Thiagarajan M."/>
            <person name="Herndon D.R."/>
            <person name="Ramsay J.D."/>
            <person name="Caler E."/>
            <person name="Djikeng A."/>
            <person name="Gillespie J.J."/>
            <person name="Lau A.O."/>
            <person name="Roalson E.H."/>
            <person name="Silva J.C."/>
            <person name="Silva M.G."/>
            <person name="Suarez C.E."/>
            <person name="Ueti M.W."/>
            <person name="Nene V.M."/>
            <person name="Mealey R.H."/>
            <person name="Knowles D.P."/>
            <person name="Brayton K.A."/>
        </authorList>
    </citation>
    <scope>NUCLEOTIDE SEQUENCE [LARGE SCALE GENOMIC DNA]</scope>
    <source>
        <strain evidence="3 4">WA</strain>
    </source>
</reference>
<protein>
    <submittedName>
        <fullName evidence="3">Uncharacterized protein</fullName>
    </submittedName>
</protein>
<gene>
    <name evidence="3" type="ORF">BEWA_034170</name>
</gene>
<feature type="coiled-coil region" evidence="1">
    <location>
        <begin position="220"/>
        <end position="278"/>
    </location>
</feature>
<dbReference type="GeneID" id="15803630"/>
<dbReference type="OrthoDB" id="365053at2759"/>
<evidence type="ECO:0000313" key="3">
    <source>
        <dbReference type="EMBL" id="AFZ80560.1"/>
    </source>
</evidence>
<organism evidence="3 4">
    <name type="scientific">Theileria equi strain WA</name>
    <dbReference type="NCBI Taxonomy" id="1537102"/>
    <lineage>
        <taxon>Eukaryota</taxon>
        <taxon>Sar</taxon>
        <taxon>Alveolata</taxon>
        <taxon>Apicomplexa</taxon>
        <taxon>Aconoidasida</taxon>
        <taxon>Piroplasmida</taxon>
        <taxon>Theileriidae</taxon>
        <taxon>Theileria</taxon>
    </lineage>
</organism>
<evidence type="ECO:0000256" key="1">
    <source>
        <dbReference type="SAM" id="Coils"/>
    </source>
</evidence>
<name>L0AYB6_THEEQ</name>
<dbReference type="eggNOG" id="ENOG502QXB2">
    <property type="taxonomic scope" value="Eukaryota"/>
</dbReference>
<dbReference type="VEuPathDB" id="PiroplasmaDB:BEWA_034170"/>
<evidence type="ECO:0000313" key="4">
    <source>
        <dbReference type="Proteomes" id="UP000031512"/>
    </source>
</evidence>
<evidence type="ECO:0000256" key="2">
    <source>
        <dbReference type="SAM" id="MobiDB-lite"/>
    </source>
</evidence>
<dbReference type="KEGG" id="beq:BEWA_034170"/>
<feature type="region of interest" description="Disordered" evidence="2">
    <location>
        <begin position="35"/>
        <end position="68"/>
    </location>
</feature>
<proteinExistence type="predicted"/>
<dbReference type="AlphaFoldDB" id="L0AYB6"/>
<keyword evidence="1" id="KW-0175">Coiled coil</keyword>
<accession>L0AYB6</accession>